<evidence type="ECO:0000313" key="5">
    <source>
        <dbReference type="Proteomes" id="UP001277761"/>
    </source>
</evidence>
<evidence type="ECO:0000313" key="4">
    <source>
        <dbReference type="EMBL" id="MDX8153104.1"/>
    </source>
</evidence>
<feature type="transmembrane region" description="Helical" evidence="2">
    <location>
        <begin position="12"/>
        <end position="36"/>
    </location>
</feature>
<dbReference type="Pfam" id="PF02470">
    <property type="entry name" value="MlaD"/>
    <property type="match status" value="1"/>
</dbReference>
<name>A0ABU4VNA7_9ACTN</name>
<gene>
    <name evidence="4" type="ORF">SK069_16005</name>
</gene>
<keyword evidence="5" id="KW-1185">Reference proteome</keyword>
<accession>A0ABU4VNA7</accession>
<dbReference type="PANTHER" id="PTHR33371:SF4">
    <property type="entry name" value="INTERMEMBRANE PHOSPHOLIPID TRANSPORT SYSTEM BINDING PROTEIN MLAD"/>
    <property type="match status" value="1"/>
</dbReference>
<comment type="caution">
    <text evidence="4">The sequence shown here is derived from an EMBL/GenBank/DDBJ whole genome shotgun (WGS) entry which is preliminary data.</text>
</comment>
<dbReference type="InterPro" id="IPR003399">
    <property type="entry name" value="Mce/MlaD"/>
</dbReference>
<dbReference type="Proteomes" id="UP001277761">
    <property type="component" value="Unassembled WGS sequence"/>
</dbReference>
<reference evidence="4 5" key="1">
    <citation type="submission" date="2023-11" db="EMBL/GenBank/DDBJ databases">
        <authorList>
            <person name="Xu M."/>
            <person name="Jiang T."/>
        </authorList>
    </citation>
    <scope>NUCLEOTIDE SEQUENCE [LARGE SCALE GENOMIC DNA]</scope>
    <source>
        <strain evidence="4 5">SD</strain>
    </source>
</reference>
<evidence type="ECO:0000256" key="1">
    <source>
        <dbReference type="SAM" id="MobiDB-lite"/>
    </source>
</evidence>
<dbReference type="EMBL" id="JAXAVX010000010">
    <property type="protein sequence ID" value="MDX8153104.1"/>
    <property type="molecule type" value="Genomic_DNA"/>
</dbReference>
<dbReference type="InterPro" id="IPR052336">
    <property type="entry name" value="MlaD_Phospholipid_Transporter"/>
</dbReference>
<keyword evidence="2" id="KW-0472">Membrane</keyword>
<keyword evidence="2" id="KW-0812">Transmembrane</keyword>
<protein>
    <submittedName>
        <fullName evidence="4">MlaD family protein</fullName>
    </submittedName>
</protein>
<feature type="compositionally biased region" description="Polar residues" evidence="1">
    <location>
        <begin position="449"/>
        <end position="458"/>
    </location>
</feature>
<keyword evidence="2" id="KW-1133">Transmembrane helix</keyword>
<proteinExistence type="predicted"/>
<evidence type="ECO:0000259" key="3">
    <source>
        <dbReference type="Pfam" id="PF02470"/>
    </source>
</evidence>
<dbReference type="PANTHER" id="PTHR33371">
    <property type="entry name" value="INTERMEMBRANE PHOSPHOLIPID TRANSPORT SYSTEM BINDING PROTEIN MLAD-RELATED"/>
    <property type="match status" value="1"/>
</dbReference>
<feature type="region of interest" description="Disordered" evidence="1">
    <location>
        <begin position="428"/>
        <end position="466"/>
    </location>
</feature>
<sequence>MSTAPRRRSRSSLAANPTLIGAATILIVVVTVILAYNANSGLPFVRTYDVSVELRDGQNLVPGNDVRLGGARIGQVADVVPRMERDGRVIAVARLKLDRNASPLPVDTTVLVRPRSALGLKYVELTRGPSSEDLPEGGTLPLRQAVVEPVDVDQVTAAFDAPTRRAFQVGNRELGNALAGRGEDLSTAIASLPVLLERLRPVMANLADPATGLVATIDAFRRTAGEVAPVAEGQATLIRHLDGTLGALQAVARPYLADAIATGVPLQETVQRDLPATRPTLRETGRLLAELRPGVRALRRAAPDLAAAVRQGTRTVVRLPQLNERLRAGLGSIERLGTDPAVLKGLQRTTRANQVLQPTLDQLTPTQVVCNYVTLFARNLANHLSEGNRFGTWERALLILSTDQILPTAKPAGALHYNAYPNTGQAGADQECEAGNEGFRGDRLIGNVPGSQGVQTDRSIGLERRP</sequence>
<organism evidence="4 5">
    <name type="scientific">Patulibacter brassicae</name>
    <dbReference type="NCBI Taxonomy" id="1705717"/>
    <lineage>
        <taxon>Bacteria</taxon>
        <taxon>Bacillati</taxon>
        <taxon>Actinomycetota</taxon>
        <taxon>Thermoleophilia</taxon>
        <taxon>Solirubrobacterales</taxon>
        <taxon>Patulibacteraceae</taxon>
        <taxon>Patulibacter</taxon>
    </lineage>
</organism>
<feature type="domain" description="Mce/MlaD" evidence="3">
    <location>
        <begin position="46"/>
        <end position="128"/>
    </location>
</feature>
<evidence type="ECO:0000256" key="2">
    <source>
        <dbReference type="SAM" id="Phobius"/>
    </source>
</evidence>
<dbReference type="RefSeq" id="WP_319955256.1">
    <property type="nucleotide sequence ID" value="NZ_JAXAVX010000010.1"/>
</dbReference>